<protein>
    <recommendedName>
        <fullName evidence="1">Glycosyltransferase 2-like domain-containing protein</fullName>
    </recommendedName>
</protein>
<dbReference type="GO" id="GO:0016758">
    <property type="term" value="F:hexosyltransferase activity"/>
    <property type="evidence" value="ECO:0007669"/>
    <property type="project" value="UniProtKB-ARBA"/>
</dbReference>
<dbReference type="Pfam" id="PF00535">
    <property type="entry name" value="Glycos_transf_2"/>
    <property type="match status" value="1"/>
</dbReference>
<reference evidence="2 3" key="1">
    <citation type="submission" date="2016-05" db="EMBL/GenBank/DDBJ databases">
        <title>Diversity and Homogeneity among Thermoacidophilic Verrucomicrobia Methanotrophs Linked with Geographical Origin.</title>
        <authorList>
            <person name="Erikstad H.-A."/>
            <person name="Smestad N.B."/>
            <person name="Ceballos R.M."/>
            <person name="Birkeland N.-K."/>
        </authorList>
    </citation>
    <scope>NUCLEOTIDE SEQUENCE [LARGE SCALE GENOMIC DNA]</scope>
    <source>
        <strain evidence="2 3">Phi</strain>
    </source>
</reference>
<organism evidence="2 3">
    <name type="scientific">Methylacidiphilum caldifontis</name>
    <dbReference type="NCBI Taxonomy" id="2795386"/>
    <lineage>
        <taxon>Bacteria</taxon>
        <taxon>Pseudomonadati</taxon>
        <taxon>Verrucomicrobiota</taxon>
        <taxon>Methylacidiphilae</taxon>
        <taxon>Methylacidiphilales</taxon>
        <taxon>Methylacidiphilaceae</taxon>
        <taxon>Methylacidiphilum (ex Ratnadevi et al. 2023)</taxon>
    </lineage>
</organism>
<evidence type="ECO:0000259" key="1">
    <source>
        <dbReference type="Pfam" id="PF00535"/>
    </source>
</evidence>
<dbReference type="Gene3D" id="3.90.550.10">
    <property type="entry name" value="Spore Coat Polysaccharide Biosynthesis Protein SpsA, Chain A"/>
    <property type="match status" value="1"/>
</dbReference>
<dbReference type="EMBL" id="LXQC01000113">
    <property type="protein sequence ID" value="TFE70597.1"/>
    <property type="molecule type" value="Genomic_DNA"/>
</dbReference>
<dbReference type="RefSeq" id="WP_134439547.1">
    <property type="nucleotide sequence ID" value="NZ_LXQC01000113.1"/>
</dbReference>
<dbReference type="PANTHER" id="PTHR22916:SF3">
    <property type="entry name" value="UDP-GLCNAC:BETAGAL BETA-1,3-N-ACETYLGLUCOSAMINYLTRANSFERASE-LIKE PROTEIN 1"/>
    <property type="match status" value="1"/>
</dbReference>
<sequence>MNPKITIGIPTYNPGKWLFQTLESAIGQDWENKEIIVVDAGSTDGTSSILNQYKDKIKLIRLNKPQDTADNRNLILFESTGEWIQYIDHDDYLLEGKIKTQQEEAKEKIDSADVLYSPTYVEIWKNGKPIQKKLLGSDPKEDPLTLWLSWDMPQTGSYLWRKESLLKIGGWDSFHPCEDYSLYMRAITNKLKFVYCPTPGAIYRVGHTSTRANHQFIEILRDHDNLLEKMIEYLKKEGILTEERKKAIIENRFKKLFAYKSIDLSLAEDYFKEHKNLLEKKLPFHYRLPLFFGLSFSDLNRIKYMSRQLLAFIKKKQL</sequence>
<dbReference type="OrthoDB" id="9785185at2"/>
<feature type="domain" description="Glycosyltransferase 2-like" evidence="1">
    <location>
        <begin position="6"/>
        <end position="131"/>
    </location>
</feature>
<comment type="caution">
    <text evidence="2">The sequence shown here is derived from an EMBL/GenBank/DDBJ whole genome shotgun (WGS) entry which is preliminary data.</text>
</comment>
<accession>A0A4Y8PFH3</accession>
<evidence type="ECO:0000313" key="2">
    <source>
        <dbReference type="EMBL" id="TFE70597.1"/>
    </source>
</evidence>
<proteinExistence type="predicted"/>
<dbReference type="Proteomes" id="UP000297713">
    <property type="component" value="Unassembled WGS sequence"/>
</dbReference>
<keyword evidence="3" id="KW-1185">Reference proteome</keyword>
<dbReference type="AlphaFoldDB" id="A0A4Y8PFH3"/>
<dbReference type="InterPro" id="IPR029044">
    <property type="entry name" value="Nucleotide-diphossugar_trans"/>
</dbReference>
<gene>
    <name evidence="2" type="ORF">A7Q10_05840</name>
</gene>
<dbReference type="PANTHER" id="PTHR22916">
    <property type="entry name" value="GLYCOSYLTRANSFERASE"/>
    <property type="match status" value="1"/>
</dbReference>
<name>A0A4Y8PFH3_9BACT</name>
<dbReference type="InterPro" id="IPR001173">
    <property type="entry name" value="Glyco_trans_2-like"/>
</dbReference>
<dbReference type="SUPFAM" id="SSF53448">
    <property type="entry name" value="Nucleotide-diphospho-sugar transferases"/>
    <property type="match status" value="1"/>
</dbReference>
<evidence type="ECO:0000313" key="3">
    <source>
        <dbReference type="Proteomes" id="UP000297713"/>
    </source>
</evidence>